<sequence>MDTLIFFKHGDLLYYRLKDPTKFVKCADNEEKIVYRIIEEAGNKGIWTRDIRFKSNLMHTPLQKILKSLETKKFIKVVKPVGASKKKVYMLYNLEPDESVTGGAWYQDQDFETEFVDVLNQQCYRFLEQKREKIKNCNTGPIGARNMTFASSKEVWKFISDLGISKVKLSVTNMEMILNTLVYDGKVERILAGDGSNLYRVIKPMLSSPGLIRTPCGLCPVRRQCRDEGSVTPIKCQYIREWLD</sequence>
<organism evidence="7 8">
    <name type="scientific">Pogonomyrmex barbatus</name>
    <name type="common">red harvester ant</name>
    <dbReference type="NCBI Taxonomy" id="144034"/>
    <lineage>
        <taxon>Eukaryota</taxon>
        <taxon>Metazoa</taxon>
        <taxon>Ecdysozoa</taxon>
        <taxon>Arthropoda</taxon>
        <taxon>Hexapoda</taxon>
        <taxon>Insecta</taxon>
        <taxon>Pterygota</taxon>
        <taxon>Neoptera</taxon>
        <taxon>Endopterygota</taxon>
        <taxon>Hymenoptera</taxon>
        <taxon>Apocrita</taxon>
        <taxon>Aculeata</taxon>
        <taxon>Formicoidea</taxon>
        <taxon>Formicidae</taxon>
        <taxon>Myrmicinae</taxon>
        <taxon>Pogonomyrmex</taxon>
    </lineage>
</organism>
<dbReference type="GO" id="GO:0005654">
    <property type="term" value="C:nucleoplasm"/>
    <property type="evidence" value="ECO:0007669"/>
    <property type="project" value="UniProtKB-ARBA"/>
</dbReference>
<proteinExistence type="inferred from homology"/>
<accession>A0A6I9WI37</accession>
<comment type="subcellular location">
    <subcellularLocation>
        <location evidence="1 6">Nucleus</location>
    </subcellularLocation>
</comment>
<dbReference type="CTD" id="10621"/>
<evidence type="ECO:0000256" key="3">
    <source>
        <dbReference type="ARBA" id="ARBA00022478"/>
    </source>
</evidence>
<dbReference type="FunFam" id="1.10.10.10:FF:000116">
    <property type="entry name" value="DNA-directed RNA polymerase III subunit RPC6"/>
    <property type="match status" value="1"/>
</dbReference>
<dbReference type="KEGG" id="pbar:105430470"/>
<evidence type="ECO:0000256" key="6">
    <source>
        <dbReference type="PIRNR" id="PIRNR028763"/>
    </source>
</evidence>
<dbReference type="GO" id="GO:0005737">
    <property type="term" value="C:cytoplasm"/>
    <property type="evidence" value="ECO:0007669"/>
    <property type="project" value="UniProtKB-ARBA"/>
</dbReference>
<evidence type="ECO:0000313" key="8">
    <source>
        <dbReference type="RefSeq" id="XP_011642351.2"/>
    </source>
</evidence>
<dbReference type="InterPro" id="IPR007832">
    <property type="entry name" value="RNA_pol_Rpc34"/>
</dbReference>
<dbReference type="Proteomes" id="UP000504615">
    <property type="component" value="Unplaced"/>
</dbReference>
<keyword evidence="5 6" id="KW-0539">Nucleus</keyword>
<reference evidence="8" key="1">
    <citation type="submission" date="2025-08" db="UniProtKB">
        <authorList>
            <consortium name="RefSeq"/>
        </authorList>
    </citation>
    <scope>IDENTIFICATION</scope>
</reference>
<evidence type="ECO:0000313" key="7">
    <source>
        <dbReference type="Proteomes" id="UP000504615"/>
    </source>
</evidence>
<dbReference type="PIRSF" id="PIRSF028763">
    <property type="entry name" value="RNA_pol_Rpc34"/>
    <property type="match status" value="1"/>
</dbReference>
<dbReference type="InterPro" id="IPR016049">
    <property type="entry name" value="RNA_pol_Rpc34-like"/>
</dbReference>
<dbReference type="GO" id="GO:0006383">
    <property type="term" value="P:transcription by RNA polymerase III"/>
    <property type="evidence" value="ECO:0007669"/>
    <property type="project" value="UniProtKB-UniRule"/>
</dbReference>
<comment type="similarity">
    <text evidence="2 6">Belongs to the eukaryotic RPC34/RPC39 RNA polymerase subunit family.</text>
</comment>
<dbReference type="SUPFAM" id="SSF46785">
    <property type="entry name" value="Winged helix' DNA-binding domain"/>
    <property type="match status" value="1"/>
</dbReference>
<gene>
    <name evidence="8" type="primary">LOC105430470</name>
</gene>
<keyword evidence="3 6" id="KW-0240">DNA-directed RNA polymerase</keyword>
<name>A0A6I9WI37_9HYME</name>
<dbReference type="AlphaFoldDB" id="A0A6I9WI37"/>
<evidence type="ECO:0000256" key="2">
    <source>
        <dbReference type="ARBA" id="ARBA00011038"/>
    </source>
</evidence>
<dbReference type="OrthoDB" id="613763at2759"/>
<dbReference type="RefSeq" id="XP_011642351.2">
    <property type="nucleotide sequence ID" value="XM_011644049.2"/>
</dbReference>
<keyword evidence="4 6" id="KW-0804">Transcription</keyword>
<evidence type="ECO:0000256" key="1">
    <source>
        <dbReference type="ARBA" id="ARBA00004123"/>
    </source>
</evidence>
<dbReference type="InterPro" id="IPR036388">
    <property type="entry name" value="WH-like_DNA-bd_sf"/>
</dbReference>
<dbReference type="GeneID" id="105430470"/>
<protein>
    <recommendedName>
        <fullName evidence="6">DNA-directed RNA polymerase III subunit RPC6</fullName>
        <shortName evidence="6">RNA polymerase III subunit C6</shortName>
    </recommendedName>
</protein>
<evidence type="ECO:0000256" key="4">
    <source>
        <dbReference type="ARBA" id="ARBA00023163"/>
    </source>
</evidence>
<keyword evidence="7" id="KW-1185">Reference proteome</keyword>
<evidence type="ECO:0000256" key="5">
    <source>
        <dbReference type="ARBA" id="ARBA00023242"/>
    </source>
</evidence>
<dbReference type="PANTHER" id="PTHR12780">
    <property type="entry name" value="RNA POLYMERASE III DNA DIRECTED , 39KD SUBUNIT-RELATED"/>
    <property type="match status" value="1"/>
</dbReference>
<dbReference type="Pfam" id="PF05158">
    <property type="entry name" value="RNA_pol_Rpc34"/>
    <property type="match status" value="1"/>
</dbReference>
<dbReference type="Gene3D" id="1.10.10.10">
    <property type="entry name" value="Winged helix-like DNA-binding domain superfamily/Winged helix DNA-binding domain"/>
    <property type="match status" value="1"/>
</dbReference>
<comment type="function">
    <text evidence="6">DNA-dependent RNA polymerase catalyzes the transcription of DNA into RNA using the four ribonucleoside triphosphates as substrates. Specific peripheric component of RNA polymerase III which synthesizes small RNAs, such as 5S rRNA and tRNAs.</text>
</comment>
<dbReference type="GO" id="GO:0005666">
    <property type="term" value="C:RNA polymerase III complex"/>
    <property type="evidence" value="ECO:0007669"/>
    <property type="project" value="UniProtKB-UniRule"/>
</dbReference>
<dbReference type="InterPro" id="IPR036390">
    <property type="entry name" value="WH_DNA-bd_sf"/>
</dbReference>